<dbReference type="SUPFAM" id="SSF81296">
    <property type="entry name" value="E set domains"/>
    <property type="match status" value="3"/>
</dbReference>
<dbReference type="RefSeq" id="XP_045569861.1">
    <property type="nucleotide sequence ID" value="XM_045713905.1"/>
</dbReference>
<keyword evidence="2" id="KW-1185">Reference proteome</keyword>
<evidence type="ECO:0000313" key="2">
    <source>
        <dbReference type="Proteomes" id="UP001652741"/>
    </source>
</evidence>
<protein>
    <submittedName>
        <fullName evidence="3">Plexin-B3</fullName>
    </submittedName>
</protein>
<dbReference type="InterPro" id="IPR002909">
    <property type="entry name" value="IPT_dom"/>
</dbReference>
<sequence>MKTLIQPVSGPVEGGVLITIRGSNLGMHYQDIQGGVTVAGVSCLPQSHGYLISTRIVCELQPSKQETEGPVIVTVGDSEPGRSLQTFTYQDPQLTGIVPDKGPVSGGTSLTVQGTRLRTGQRKDLTAYVGQQPCYIVEEVNGTHLVCRTSPSNQTAELTVRVLFGKAERSVPGQVFHYMEDPVITEAFPAESFYGGGRSIKVIGRSLYVVQQPMITVWVEPKENPPDEEEEEEEEE</sequence>
<evidence type="ECO:0000313" key="3">
    <source>
        <dbReference type="RefSeq" id="XP_045569861.1"/>
    </source>
</evidence>
<accession>A0ABM3EFL5</accession>
<feature type="domain" description="IPT/TIG" evidence="1">
    <location>
        <begin position="3"/>
        <end position="90"/>
    </location>
</feature>
<name>A0ABM3EFL5_SALSA</name>
<dbReference type="InterPro" id="IPR014756">
    <property type="entry name" value="Ig_E-set"/>
</dbReference>
<feature type="domain" description="IPT/TIG" evidence="1">
    <location>
        <begin position="91"/>
        <end position="179"/>
    </location>
</feature>
<dbReference type="Gene3D" id="2.60.40.10">
    <property type="entry name" value="Immunoglobulins"/>
    <property type="match status" value="2"/>
</dbReference>
<dbReference type="PANTHER" id="PTHR22625:SF69">
    <property type="entry name" value="PLEXIN-B3"/>
    <property type="match status" value="1"/>
</dbReference>
<proteinExistence type="predicted"/>
<gene>
    <name evidence="3" type="primary">LOC106591394</name>
</gene>
<evidence type="ECO:0000259" key="1">
    <source>
        <dbReference type="SMART" id="SM00429"/>
    </source>
</evidence>
<dbReference type="SMART" id="SM00429">
    <property type="entry name" value="IPT"/>
    <property type="match status" value="2"/>
</dbReference>
<dbReference type="InterPro" id="IPR013783">
    <property type="entry name" value="Ig-like_fold"/>
</dbReference>
<dbReference type="GeneID" id="106591394"/>
<dbReference type="PANTHER" id="PTHR22625">
    <property type="entry name" value="PLEXIN"/>
    <property type="match status" value="1"/>
</dbReference>
<dbReference type="Proteomes" id="UP001652741">
    <property type="component" value="Unplaced"/>
</dbReference>
<reference evidence="3" key="1">
    <citation type="submission" date="2025-08" db="UniProtKB">
        <authorList>
            <consortium name="RefSeq"/>
        </authorList>
    </citation>
    <scope>IDENTIFICATION</scope>
</reference>
<organism evidence="2 3">
    <name type="scientific">Salmo salar</name>
    <name type="common">Atlantic salmon</name>
    <dbReference type="NCBI Taxonomy" id="8030"/>
    <lineage>
        <taxon>Eukaryota</taxon>
        <taxon>Metazoa</taxon>
        <taxon>Chordata</taxon>
        <taxon>Craniata</taxon>
        <taxon>Vertebrata</taxon>
        <taxon>Euteleostomi</taxon>
        <taxon>Actinopterygii</taxon>
        <taxon>Neopterygii</taxon>
        <taxon>Teleostei</taxon>
        <taxon>Protacanthopterygii</taxon>
        <taxon>Salmoniformes</taxon>
        <taxon>Salmonidae</taxon>
        <taxon>Salmoninae</taxon>
        <taxon>Salmo</taxon>
    </lineage>
</organism>
<dbReference type="InterPro" id="IPR031148">
    <property type="entry name" value="Plexin"/>
</dbReference>
<dbReference type="Pfam" id="PF01833">
    <property type="entry name" value="TIG"/>
    <property type="match status" value="2"/>
</dbReference>